<organism evidence="2 3">
    <name type="scientific">Streptomyces colonosanans</name>
    <dbReference type="NCBI Taxonomy" id="1428652"/>
    <lineage>
        <taxon>Bacteria</taxon>
        <taxon>Bacillati</taxon>
        <taxon>Actinomycetota</taxon>
        <taxon>Actinomycetes</taxon>
        <taxon>Kitasatosporales</taxon>
        <taxon>Streptomycetaceae</taxon>
        <taxon>Streptomyces</taxon>
    </lineage>
</organism>
<dbReference type="GO" id="GO:0042781">
    <property type="term" value="F:3'-tRNA processing endoribonuclease activity"/>
    <property type="evidence" value="ECO:0007669"/>
    <property type="project" value="TreeGrafter"/>
</dbReference>
<dbReference type="InterPro" id="IPR036866">
    <property type="entry name" value="RibonucZ/Hydroxyglut_hydro"/>
</dbReference>
<dbReference type="OrthoDB" id="9800940at2"/>
<feature type="domain" description="Metallo-beta-lactamase" evidence="1">
    <location>
        <begin position="23"/>
        <end position="201"/>
    </location>
</feature>
<proteinExistence type="predicted"/>
<sequence length="268" mass="28026">MVSDLLRLTVLGCATPYASVDNPCSGYLVSSGETRVWVDAGSGTLAELQRHVRLDEVDAIWISHLHADHSADLLTAYYAALFADVQLAAPIPLFGPPGIADRLAHFLTNTSTRSPVESAFTVHELYDGHQTHVGAITLTSRAVEHGIPAFAVRIEAEGRSLVYSGDTAPCANLTQLANGCDVLLCEAESAQAPAEGVQVHHTPEDTGDTADAARAGRLIVTHVGRFLTPQQAVARASTRFNGPVDHAAPGATFSIGPGLSGCSVLDGG</sequence>
<dbReference type="SMART" id="SM00849">
    <property type="entry name" value="Lactamase_B"/>
    <property type="match status" value="1"/>
</dbReference>
<dbReference type="CDD" id="cd07716">
    <property type="entry name" value="RNaseZ_short-form-like_MBL-fold"/>
    <property type="match status" value="1"/>
</dbReference>
<protein>
    <submittedName>
        <fullName evidence="2">MBL fold metallo-hydrolase</fullName>
    </submittedName>
</protein>
<comment type="caution">
    <text evidence="2">The sequence shown here is derived from an EMBL/GenBank/DDBJ whole genome shotgun (WGS) entry which is preliminary data.</text>
</comment>
<accession>A0A1S2P3V8</accession>
<gene>
    <name evidence="2" type="ORF">BIV24_22480</name>
</gene>
<dbReference type="RefSeq" id="WP_071368200.1">
    <property type="nucleotide sequence ID" value="NZ_MLYP01000058.1"/>
</dbReference>
<dbReference type="STRING" id="1428652.BIV24_22480"/>
<keyword evidence="3" id="KW-1185">Reference proteome</keyword>
<evidence type="ECO:0000313" key="2">
    <source>
        <dbReference type="EMBL" id="OIJ88337.1"/>
    </source>
</evidence>
<keyword evidence="2" id="KW-0378">Hydrolase</keyword>
<dbReference type="SUPFAM" id="SSF56281">
    <property type="entry name" value="Metallo-hydrolase/oxidoreductase"/>
    <property type="match status" value="1"/>
</dbReference>
<evidence type="ECO:0000313" key="3">
    <source>
        <dbReference type="Proteomes" id="UP000179935"/>
    </source>
</evidence>
<dbReference type="Gene3D" id="3.60.15.10">
    <property type="entry name" value="Ribonuclease Z/Hydroxyacylglutathione hydrolase-like"/>
    <property type="match status" value="1"/>
</dbReference>
<reference evidence="2 3" key="1">
    <citation type="submission" date="2016-10" db="EMBL/GenBank/DDBJ databases">
        <title>Genome sequence of Streptomyces sp. MUSC 93.</title>
        <authorList>
            <person name="Lee L.-H."/>
            <person name="Ser H.-L."/>
            <person name="Law J.W.-F."/>
        </authorList>
    </citation>
    <scope>NUCLEOTIDE SEQUENCE [LARGE SCALE GENOMIC DNA]</scope>
    <source>
        <strain evidence="2 3">MUSC 93</strain>
    </source>
</reference>
<dbReference type="AlphaFoldDB" id="A0A1S2P3V8"/>
<dbReference type="PANTHER" id="PTHR46018:SF4">
    <property type="entry name" value="METALLO-HYDROLASE YHFI-RELATED"/>
    <property type="match status" value="1"/>
</dbReference>
<dbReference type="Proteomes" id="UP000179935">
    <property type="component" value="Unassembled WGS sequence"/>
</dbReference>
<name>A0A1S2P3V8_9ACTN</name>
<evidence type="ECO:0000259" key="1">
    <source>
        <dbReference type="SMART" id="SM00849"/>
    </source>
</evidence>
<dbReference type="EMBL" id="MLYP01000058">
    <property type="protein sequence ID" value="OIJ88337.1"/>
    <property type="molecule type" value="Genomic_DNA"/>
</dbReference>
<dbReference type="Pfam" id="PF12706">
    <property type="entry name" value="Lactamase_B_2"/>
    <property type="match status" value="1"/>
</dbReference>
<dbReference type="PANTHER" id="PTHR46018">
    <property type="entry name" value="ZINC PHOSPHODIESTERASE ELAC PROTEIN 1"/>
    <property type="match status" value="1"/>
</dbReference>
<dbReference type="InterPro" id="IPR001279">
    <property type="entry name" value="Metallo-B-lactamas"/>
</dbReference>